<dbReference type="RefSeq" id="WP_173767929.1">
    <property type="nucleotide sequence ID" value="NZ_CP048836.1"/>
</dbReference>
<dbReference type="KEGG" id="azq:G3580_18225"/>
<evidence type="ECO:0000313" key="3">
    <source>
        <dbReference type="Proteomes" id="UP000501991"/>
    </source>
</evidence>
<dbReference type="Pfam" id="PF09983">
    <property type="entry name" value="JetD_C"/>
    <property type="match status" value="1"/>
</dbReference>
<evidence type="ECO:0000259" key="1">
    <source>
        <dbReference type="Pfam" id="PF09983"/>
    </source>
</evidence>
<dbReference type="AlphaFoldDB" id="A0A6C1B6Q7"/>
<feature type="domain" description="Wadjet protein JetD C-terminal" evidence="1">
    <location>
        <begin position="261"/>
        <end position="292"/>
    </location>
</feature>
<reference evidence="2 3" key="1">
    <citation type="submission" date="2020-02" db="EMBL/GenBank/DDBJ databases">
        <title>Nitrogenibacter mangrovi gen. nov., sp. nov. isolated from mangrove sediment, a denitrifying betaproteobacterium.</title>
        <authorList>
            <person name="Liao H."/>
            <person name="Tian Y."/>
        </authorList>
    </citation>
    <scope>NUCLEOTIDE SEQUENCE [LARGE SCALE GENOMIC DNA]</scope>
    <source>
        <strain evidence="2 3">M9-3-2</strain>
    </source>
</reference>
<accession>A0A6C1B6Q7</accession>
<sequence length="362" mass="39863">MSVEKNLPIVQEALWHRLGDRKHLQPGGLLNRLAAKTGLHEHEVRRVMARLREMDWLEGVASTGEPFARVIIKADRPVAPDPESLRRWNFALEQIDASPEDRDLLRDAHAALDGMEVADLATVARALLALRDMVQSDEARPQFLVSAHHLMSSSKMLGQLPVGVRYAIAPSLGALKEQIPYVVTAGPEAPIEIILIENPWAFELAVEAGIADRYGLIVTFGYGLSRDTDAYGRQLAGLVEARASELVQLTRFGAPPAIGAMLSNPNISFWGDLDLEGLRIYRRLKARIPHLKLSKLYGPMLARLEAGLGHPYVSATGKQGQMELRPDEFADDPEAQILAHACSSRGIDQECLDDKVMSAILN</sequence>
<name>A0A6C1B6Q7_9RHOO</name>
<keyword evidence="3" id="KW-1185">Reference proteome</keyword>
<proteinExistence type="predicted"/>
<evidence type="ECO:0000313" key="2">
    <source>
        <dbReference type="EMBL" id="QID19381.1"/>
    </source>
</evidence>
<organism evidence="2 3">
    <name type="scientific">Nitrogeniibacter mangrovi</name>
    <dbReference type="NCBI Taxonomy" id="2016596"/>
    <lineage>
        <taxon>Bacteria</taxon>
        <taxon>Pseudomonadati</taxon>
        <taxon>Pseudomonadota</taxon>
        <taxon>Betaproteobacteria</taxon>
        <taxon>Rhodocyclales</taxon>
        <taxon>Zoogloeaceae</taxon>
        <taxon>Nitrogeniibacter</taxon>
    </lineage>
</organism>
<dbReference type="EMBL" id="CP048836">
    <property type="protein sequence ID" value="QID19381.1"/>
    <property type="molecule type" value="Genomic_DNA"/>
</dbReference>
<gene>
    <name evidence="2" type="ORF">G3580_18225</name>
</gene>
<dbReference type="Proteomes" id="UP000501991">
    <property type="component" value="Chromosome"/>
</dbReference>
<protein>
    <recommendedName>
        <fullName evidence="1">Wadjet protein JetD C-terminal domain-containing protein</fullName>
    </recommendedName>
</protein>
<dbReference type="InterPro" id="IPR024534">
    <property type="entry name" value="JetD_C"/>
</dbReference>